<dbReference type="Proteomes" id="UP000708208">
    <property type="component" value="Unassembled WGS sequence"/>
</dbReference>
<dbReference type="AlphaFoldDB" id="A0A8J2J8H8"/>
<accession>A0A8J2J8H8</accession>
<evidence type="ECO:0000313" key="2">
    <source>
        <dbReference type="Proteomes" id="UP000708208"/>
    </source>
</evidence>
<proteinExistence type="predicted"/>
<evidence type="ECO:0000313" key="1">
    <source>
        <dbReference type="EMBL" id="CAG7678311.1"/>
    </source>
</evidence>
<name>A0A8J2J8H8_9HEXA</name>
<feature type="non-terminal residue" evidence="1">
    <location>
        <position position="1"/>
    </location>
</feature>
<protein>
    <submittedName>
        <fullName evidence="1">Uncharacterized protein</fullName>
    </submittedName>
</protein>
<sequence length="32" mass="3459">ACLCVLQVSAGPAEIQGKGMPLNGEYDYFKKQ</sequence>
<comment type="caution">
    <text evidence="1">The sequence shown here is derived from an EMBL/GenBank/DDBJ whole genome shotgun (WGS) entry which is preliminary data.</text>
</comment>
<gene>
    <name evidence="1" type="ORF">AFUS01_LOCUS2555</name>
</gene>
<keyword evidence="2" id="KW-1185">Reference proteome</keyword>
<organism evidence="1 2">
    <name type="scientific">Allacma fusca</name>
    <dbReference type="NCBI Taxonomy" id="39272"/>
    <lineage>
        <taxon>Eukaryota</taxon>
        <taxon>Metazoa</taxon>
        <taxon>Ecdysozoa</taxon>
        <taxon>Arthropoda</taxon>
        <taxon>Hexapoda</taxon>
        <taxon>Collembola</taxon>
        <taxon>Symphypleona</taxon>
        <taxon>Sminthuridae</taxon>
        <taxon>Allacma</taxon>
    </lineage>
</organism>
<dbReference type="EMBL" id="CAJVCH010014661">
    <property type="protein sequence ID" value="CAG7678311.1"/>
    <property type="molecule type" value="Genomic_DNA"/>
</dbReference>
<reference evidence="1" key="1">
    <citation type="submission" date="2021-06" db="EMBL/GenBank/DDBJ databases">
        <authorList>
            <person name="Hodson N. C."/>
            <person name="Mongue J. A."/>
            <person name="Jaron S. K."/>
        </authorList>
    </citation>
    <scope>NUCLEOTIDE SEQUENCE</scope>
</reference>